<reference evidence="3" key="2">
    <citation type="submission" date="2015-02" db="UniProtKB">
        <authorList>
            <consortium name="EnsemblMetazoa"/>
        </authorList>
    </citation>
    <scope>IDENTIFICATION</scope>
</reference>
<keyword evidence="4" id="KW-1185">Reference proteome</keyword>
<dbReference type="HOGENOM" id="CLU_032988_1_0_1"/>
<evidence type="ECO:0000259" key="2">
    <source>
        <dbReference type="Pfam" id="PF23304"/>
    </source>
</evidence>
<sequence length="594" mass="66654">MWNTESYHKDNTPTSWSMQASRWLNANYDPVSTLYTFSQCLELSDLKGDGDFSLVIADLGTASINMKLKVFKGVKLINENTLIDLPSGVVSFHMDTCEPRVSAIAVGGGSHIYIYKNLRPYFKFTLPTLDVNPMEQDIWMQAKAEKIDISMLRELLEGVRSEIGESSLTARSQRFLMLEADEMEQFANLHKSHPLKRQTVLTCLSTLKKSMSEDDAVSCLVLGTENKSIYILDPEAFTILTSMIVPSVPVFLTVSGLFDVEFKIIVACRNGCLYTLKRAAKQARLCIELCSQPVGLEKVGKNIVVGCMNDSLRCYTIKGKKQWQLQLGKTIKSMCSVEVKQLGITLIAVALSDGLIHFYLDRFLVDVMVAEDTVVALKFGRFGREDNTLVMVTQSGGLIVKILRRTAQFEAKDQVMGPPAAQNQKLNIPKKTKLFVDQAMRERENPVMMHRMFQQDLYRMRLEVAKCYVKSLQSNEIPLANDPEDPIKLTAQVHGLGPVFGLKIFLQNTSASKLCMNLALTFQYDDRIYLINKNYIEVSVLVPGLEYCFETEVRCVTDLALADKIKVFLIKPDVNTTPVVTASINMPVSETASF</sequence>
<dbReference type="AlphaFoldDB" id="T1J8I6"/>
<dbReference type="PhylomeDB" id="T1J8I6"/>
<dbReference type="STRING" id="126957.T1J8I6"/>
<dbReference type="eggNOG" id="ENOG502QS2X">
    <property type="taxonomic scope" value="Eukaryota"/>
</dbReference>
<evidence type="ECO:0000259" key="1">
    <source>
        <dbReference type="Pfam" id="PF14779"/>
    </source>
</evidence>
<dbReference type="EnsemblMetazoa" id="SMAR010018-RA">
    <property type="protein sequence ID" value="SMAR010018-PA"/>
    <property type="gene ID" value="SMAR010018"/>
</dbReference>
<dbReference type="GO" id="GO:0034464">
    <property type="term" value="C:BBSome"/>
    <property type="evidence" value="ECO:0007669"/>
    <property type="project" value="InterPro"/>
</dbReference>
<dbReference type="InterPro" id="IPR032728">
    <property type="entry name" value="BBS1_N"/>
</dbReference>
<dbReference type="SUPFAM" id="SSF50978">
    <property type="entry name" value="WD40 repeat-like"/>
    <property type="match status" value="1"/>
</dbReference>
<feature type="domain" description="Bardet-Biedl syndrome 1 N-terminal" evidence="1">
    <location>
        <begin position="23"/>
        <end position="277"/>
    </location>
</feature>
<dbReference type="Pfam" id="PF23304">
    <property type="entry name" value="GAE_BBS1"/>
    <property type="match status" value="1"/>
</dbReference>
<name>T1J8I6_STRMM</name>
<dbReference type="GO" id="GO:0005113">
    <property type="term" value="F:patched binding"/>
    <property type="evidence" value="ECO:0007669"/>
    <property type="project" value="TreeGrafter"/>
</dbReference>
<dbReference type="EMBL" id="JH431954">
    <property type="status" value="NOT_ANNOTATED_CDS"/>
    <property type="molecule type" value="Genomic_DNA"/>
</dbReference>
<dbReference type="GO" id="GO:0061512">
    <property type="term" value="P:protein localization to cilium"/>
    <property type="evidence" value="ECO:0007669"/>
    <property type="project" value="TreeGrafter"/>
</dbReference>
<accession>T1J8I6</accession>
<dbReference type="PANTHER" id="PTHR20870:SF0">
    <property type="entry name" value="BARDET-BIEDL SYNDROME 1 PROTEIN"/>
    <property type="match status" value="1"/>
</dbReference>
<dbReference type="InterPro" id="IPR036322">
    <property type="entry name" value="WD40_repeat_dom_sf"/>
</dbReference>
<dbReference type="Proteomes" id="UP000014500">
    <property type="component" value="Unassembled WGS sequence"/>
</dbReference>
<dbReference type="GO" id="GO:0005119">
    <property type="term" value="F:smoothened binding"/>
    <property type="evidence" value="ECO:0007669"/>
    <property type="project" value="TreeGrafter"/>
</dbReference>
<dbReference type="OMA" id="HADRRHY"/>
<dbReference type="Pfam" id="PF14779">
    <property type="entry name" value="BBS1"/>
    <property type="match status" value="1"/>
</dbReference>
<dbReference type="GO" id="GO:1905515">
    <property type="term" value="P:non-motile cilium assembly"/>
    <property type="evidence" value="ECO:0007669"/>
    <property type="project" value="InterPro"/>
</dbReference>
<reference evidence="4" key="1">
    <citation type="submission" date="2011-05" db="EMBL/GenBank/DDBJ databases">
        <authorList>
            <person name="Richards S.R."/>
            <person name="Qu J."/>
            <person name="Jiang H."/>
            <person name="Jhangiani S.N."/>
            <person name="Agravi P."/>
            <person name="Goodspeed R."/>
            <person name="Gross S."/>
            <person name="Mandapat C."/>
            <person name="Jackson L."/>
            <person name="Mathew T."/>
            <person name="Pu L."/>
            <person name="Thornton R."/>
            <person name="Saada N."/>
            <person name="Wilczek-Boney K.B."/>
            <person name="Lee S."/>
            <person name="Kovar C."/>
            <person name="Wu Y."/>
            <person name="Scherer S.E."/>
            <person name="Worley K.C."/>
            <person name="Muzny D.M."/>
            <person name="Gibbs R."/>
        </authorList>
    </citation>
    <scope>NUCLEOTIDE SEQUENCE</scope>
    <source>
        <strain evidence="4">Brora</strain>
    </source>
</reference>
<proteinExistence type="predicted"/>
<dbReference type="InterPro" id="IPR056419">
    <property type="entry name" value="GAE_BBS1"/>
</dbReference>
<evidence type="ECO:0000313" key="3">
    <source>
        <dbReference type="EnsemblMetazoa" id="SMAR010018-PA"/>
    </source>
</evidence>
<dbReference type="GO" id="GO:0005813">
    <property type="term" value="C:centrosome"/>
    <property type="evidence" value="ECO:0007669"/>
    <property type="project" value="TreeGrafter"/>
</dbReference>
<dbReference type="InterPro" id="IPR028784">
    <property type="entry name" value="BBS1"/>
</dbReference>
<organism evidence="3 4">
    <name type="scientific">Strigamia maritima</name>
    <name type="common">European centipede</name>
    <name type="synonym">Geophilus maritimus</name>
    <dbReference type="NCBI Taxonomy" id="126957"/>
    <lineage>
        <taxon>Eukaryota</taxon>
        <taxon>Metazoa</taxon>
        <taxon>Ecdysozoa</taxon>
        <taxon>Arthropoda</taxon>
        <taxon>Myriapoda</taxon>
        <taxon>Chilopoda</taxon>
        <taxon>Pleurostigmophora</taxon>
        <taxon>Geophilomorpha</taxon>
        <taxon>Linotaeniidae</taxon>
        <taxon>Strigamia</taxon>
    </lineage>
</organism>
<dbReference type="PANTHER" id="PTHR20870">
    <property type="entry name" value="BARDET-BIEDL SYNDROME 1 PROTEIN"/>
    <property type="match status" value="1"/>
</dbReference>
<feature type="domain" description="Bardet-Biedl syndrome 1 protein GAE" evidence="2">
    <location>
        <begin position="487"/>
        <end position="590"/>
    </location>
</feature>
<protein>
    <submittedName>
        <fullName evidence="3">Uncharacterized protein</fullName>
    </submittedName>
</protein>
<dbReference type="GO" id="GO:0005930">
    <property type="term" value="C:axoneme"/>
    <property type="evidence" value="ECO:0007669"/>
    <property type="project" value="TreeGrafter"/>
</dbReference>
<evidence type="ECO:0000313" key="4">
    <source>
        <dbReference type="Proteomes" id="UP000014500"/>
    </source>
</evidence>